<evidence type="ECO:0000313" key="3">
    <source>
        <dbReference type="Proteomes" id="UP000317648"/>
    </source>
</evidence>
<evidence type="ECO:0000256" key="1">
    <source>
        <dbReference type="SAM" id="Coils"/>
    </source>
</evidence>
<keyword evidence="1" id="KW-0175">Coiled coil</keyword>
<keyword evidence="3" id="KW-1185">Reference proteome</keyword>
<dbReference type="Proteomes" id="UP000317648">
    <property type="component" value="Chromosome"/>
</dbReference>
<sequence length="69" mass="7636">MSENGLSFNARKAMTVHLGEAAGSELSLFLLRLAARVEDLENENQSLRQQLEPVSVSLEEEVIPLRRAA</sequence>
<dbReference type="EMBL" id="CP036433">
    <property type="protein sequence ID" value="QDU95631.1"/>
    <property type="molecule type" value="Genomic_DNA"/>
</dbReference>
<accession>A0A518DUW2</accession>
<feature type="coiled-coil region" evidence="1">
    <location>
        <begin position="30"/>
        <end position="57"/>
    </location>
</feature>
<organism evidence="2 3">
    <name type="scientific">Lignipirellula cremea</name>
    <dbReference type="NCBI Taxonomy" id="2528010"/>
    <lineage>
        <taxon>Bacteria</taxon>
        <taxon>Pseudomonadati</taxon>
        <taxon>Planctomycetota</taxon>
        <taxon>Planctomycetia</taxon>
        <taxon>Pirellulales</taxon>
        <taxon>Pirellulaceae</taxon>
        <taxon>Lignipirellula</taxon>
    </lineage>
</organism>
<dbReference type="KEGG" id="lcre:Pla8534_34470"/>
<evidence type="ECO:0000313" key="2">
    <source>
        <dbReference type="EMBL" id="QDU95631.1"/>
    </source>
</evidence>
<gene>
    <name evidence="2" type="ORF">Pla8534_34470</name>
</gene>
<protein>
    <submittedName>
        <fullName evidence="2">Uncharacterized protein</fullName>
    </submittedName>
</protein>
<dbReference type="AlphaFoldDB" id="A0A518DUW2"/>
<name>A0A518DUW2_9BACT</name>
<reference evidence="2 3" key="1">
    <citation type="submission" date="2019-02" db="EMBL/GenBank/DDBJ databases">
        <title>Deep-cultivation of Planctomycetes and their phenomic and genomic characterization uncovers novel biology.</title>
        <authorList>
            <person name="Wiegand S."/>
            <person name="Jogler M."/>
            <person name="Boedeker C."/>
            <person name="Pinto D."/>
            <person name="Vollmers J."/>
            <person name="Rivas-Marin E."/>
            <person name="Kohn T."/>
            <person name="Peeters S.H."/>
            <person name="Heuer A."/>
            <person name="Rast P."/>
            <person name="Oberbeckmann S."/>
            <person name="Bunk B."/>
            <person name="Jeske O."/>
            <person name="Meyerdierks A."/>
            <person name="Storesund J.E."/>
            <person name="Kallscheuer N."/>
            <person name="Luecker S."/>
            <person name="Lage O.M."/>
            <person name="Pohl T."/>
            <person name="Merkel B.J."/>
            <person name="Hornburger P."/>
            <person name="Mueller R.-W."/>
            <person name="Bruemmer F."/>
            <person name="Labrenz M."/>
            <person name="Spormann A.M."/>
            <person name="Op den Camp H."/>
            <person name="Overmann J."/>
            <person name="Amann R."/>
            <person name="Jetten M.S.M."/>
            <person name="Mascher T."/>
            <person name="Medema M.H."/>
            <person name="Devos D.P."/>
            <person name="Kaster A.-K."/>
            <person name="Ovreas L."/>
            <person name="Rohde M."/>
            <person name="Galperin M.Y."/>
            <person name="Jogler C."/>
        </authorList>
    </citation>
    <scope>NUCLEOTIDE SEQUENCE [LARGE SCALE GENOMIC DNA]</scope>
    <source>
        <strain evidence="2 3">Pla85_3_4</strain>
    </source>
</reference>
<proteinExistence type="predicted"/>